<dbReference type="CDD" id="cd14049">
    <property type="entry name" value="STKc_EIF2AK1_HRI"/>
    <property type="match status" value="1"/>
</dbReference>
<evidence type="ECO:0000256" key="10">
    <source>
        <dbReference type="ARBA" id="ARBA00023157"/>
    </source>
</evidence>
<dbReference type="GeneTree" id="ENSGT00940000157605"/>
<dbReference type="Pfam" id="PF00069">
    <property type="entry name" value="Pkinase"/>
    <property type="match status" value="2"/>
</dbReference>
<dbReference type="Bgee" id="ENSNBRG00000020426">
    <property type="expression patterns" value="Expressed in mesonephros and 8 other cell types or tissues"/>
</dbReference>
<sequence length="582" mass="66127">MAGRHYPSIQEFASAIPNHLLLGSLLEHLCFVYESNPARSRMLFKVIGQRLAAMNLLSPLAISDEFSTVRLQHNRAFTELLNAASSSLYPQPVCALSRPKEGLFQAQTSRYLSEFEEICRLGKGSYGNVFKVMNKLDGQYYAMKKILIKKVSKEDCMKVLREVKMLSSLQHVNVVGYHTAWMEHVQPAACEYFNSVLHMFAWKKCMMGPLMETFSSSIVFQSHSQTPAETASSAKVPQRDAQPIKAVVSTQEGQVVCPKTMRRIPENYVPCVFLGQQGPIKAPKCPAMGWDASAVLDEESSRSSMELNNNSCIDKDRGFNFSVMAYLQVHFHLMLYIQMQLCERSLKDWISERNMYFLFSGPYACVDTEHTLRLLRHILEGVEYIHSNGIMHRDLKPRNIFLHGHDCHVRIGDFGLACRDIIADGLKSNTSPYSGKNCSHTSGVGTFVYAAPEQLKGSNYNSKSDMYSIGVLALELFQPFGTEMERVRTLGDLREGKIPDSFCHRWPVLTKYIMKLTDKEPSVRPTASQLLQSELFCSKDKVIHGLQRRVEEQEEEIMQLRRRITQLQTSQLTVNFPELENT</sequence>
<reference evidence="22" key="1">
    <citation type="submission" date="2025-08" db="UniProtKB">
        <authorList>
            <consortium name="Ensembl"/>
        </authorList>
    </citation>
    <scope>IDENTIFICATION</scope>
</reference>
<name>A0A3Q4I8R5_NEOBR</name>
<dbReference type="GO" id="GO:0005737">
    <property type="term" value="C:cytoplasm"/>
    <property type="evidence" value="ECO:0007669"/>
    <property type="project" value="TreeGrafter"/>
</dbReference>
<dbReference type="GO" id="GO:0005634">
    <property type="term" value="C:nucleus"/>
    <property type="evidence" value="ECO:0007669"/>
    <property type="project" value="TreeGrafter"/>
</dbReference>
<dbReference type="SUPFAM" id="SSF56112">
    <property type="entry name" value="Protein kinase-like (PK-like)"/>
    <property type="match status" value="1"/>
</dbReference>
<dbReference type="GO" id="GO:0005524">
    <property type="term" value="F:ATP binding"/>
    <property type="evidence" value="ECO:0007669"/>
    <property type="project" value="UniProtKB-UniRule"/>
</dbReference>
<evidence type="ECO:0000256" key="18">
    <source>
        <dbReference type="ARBA" id="ARBA00048977"/>
    </source>
</evidence>
<keyword evidence="8 19" id="KW-0067">ATP-binding</keyword>
<dbReference type="InterPro" id="IPR017441">
    <property type="entry name" value="Protein_kinase_ATP_BS"/>
</dbReference>
<evidence type="ECO:0000256" key="4">
    <source>
        <dbReference type="ARBA" id="ARBA00022679"/>
    </source>
</evidence>
<evidence type="ECO:0000256" key="13">
    <source>
        <dbReference type="ARBA" id="ARBA00040433"/>
    </source>
</evidence>
<protein>
    <recommendedName>
        <fullName evidence="13">Eukaryotic translation initiation factor 2-alpha kinase 1</fullName>
        <ecNumber evidence="1">2.7.11.1</ecNumber>
    </recommendedName>
    <alternativeName>
        <fullName evidence="15">Heme-regulated eukaryotic initiation factor eIF-2-alpha kinase</fullName>
    </alternativeName>
    <alternativeName>
        <fullName evidence="14">Hemin-sensitive initiation factor 2-alpha kinase</fullName>
    </alternativeName>
</protein>
<keyword evidence="20" id="KW-0175">Coiled coil</keyword>
<dbReference type="AlphaFoldDB" id="A0A3Q4I8R5"/>
<keyword evidence="6 19" id="KW-0547">Nucleotide-binding</keyword>
<organism evidence="22 23">
    <name type="scientific">Neolamprologus brichardi</name>
    <name type="common">Fairy cichlid</name>
    <name type="synonym">Lamprologus brichardi</name>
    <dbReference type="NCBI Taxonomy" id="32507"/>
    <lineage>
        <taxon>Eukaryota</taxon>
        <taxon>Metazoa</taxon>
        <taxon>Chordata</taxon>
        <taxon>Craniata</taxon>
        <taxon>Vertebrata</taxon>
        <taxon>Euteleostomi</taxon>
        <taxon>Actinopterygii</taxon>
        <taxon>Neopterygii</taxon>
        <taxon>Teleostei</taxon>
        <taxon>Neoteleostei</taxon>
        <taxon>Acanthomorphata</taxon>
        <taxon>Ovalentaria</taxon>
        <taxon>Cichlomorphae</taxon>
        <taxon>Cichliformes</taxon>
        <taxon>Cichlidae</taxon>
        <taxon>African cichlids</taxon>
        <taxon>Pseudocrenilabrinae</taxon>
        <taxon>Lamprologini</taxon>
        <taxon>Neolamprologus</taxon>
    </lineage>
</organism>
<dbReference type="InterPro" id="IPR011009">
    <property type="entry name" value="Kinase-like_dom_sf"/>
</dbReference>
<evidence type="ECO:0000256" key="19">
    <source>
        <dbReference type="PROSITE-ProRule" id="PRU10141"/>
    </source>
</evidence>
<evidence type="ECO:0000256" key="17">
    <source>
        <dbReference type="ARBA" id="ARBA00048659"/>
    </source>
</evidence>
<evidence type="ECO:0000256" key="2">
    <source>
        <dbReference type="ARBA" id="ARBA00022527"/>
    </source>
</evidence>
<dbReference type="InterPro" id="IPR000719">
    <property type="entry name" value="Prot_kinase_dom"/>
</dbReference>
<keyword evidence="7" id="KW-0418">Kinase</keyword>
<evidence type="ECO:0000256" key="1">
    <source>
        <dbReference type="ARBA" id="ARBA00012513"/>
    </source>
</evidence>
<dbReference type="InterPro" id="IPR054521">
    <property type="entry name" value="HRI2_3H"/>
</dbReference>
<reference evidence="22" key="2">
    <citation type="submission" date="2025-09" db="UniProtKB">
        <authorList>
            <consortium name="Ensembl"/>
        </authorList>
    </citation>
    <scope>IDENTIFICATION</scope>
</reference>
<dbReference type="GO" id="GO:0004694">
    <property type="term" value="F:eukaryotic translation initiation factor 2alpha kinase activity"/>
    <property type="evidence" value="ECO:0007669"/>
    <property type="project" value="TreeGrafter"/>
</dbReference>
<comment type="catalytic activity">
    <reaction evidence="17">
        <text>L-threonyl-[protein] + ATP = O-phospho-L-threonyl-[protein] + ADP + H(+)</text>
        <dbReference type="Rhea" id="RHEA:46608"/>
        <dbReference type="Rhea" id="RHEA-COMP:11060"/>
        <dbReference type="Rhea" id="RHEA-COMP:11605"/>
        <dbReference type="ChEBI" id="CHEBI:15378"/>
        <dbReference type="ChEBI" id="CHEBI:30013"/>
        <dbReference type="ChEBI" id="CHEBI:30616"/>
        <dbReference type="ChEBI" id="CHEBI:61977"/>
        <dbReference type="ChEBI" id="CHEBI:456216"/>
        <dbReference type="EC" id="2.7.11.1"/>
    </reaction>
    <physiologicalReaction direction="left-to-right" evidence="17">
        <dbReference type="Rhea" id="RHEA:46609"/>
    </physiologicalReaction>
</comment>
<keyword evidence="23" id="KW-1185">Reference proteome</keyword>
<keyword evidence="3" id="KW-0597">Phosphoprotein</keyword>
<keyword evidence="11" id="KW-0652">Protein synthesis inhibitor</keyword>
<dbReference type="Pfam" id="PF22949">
    <property type="entry name" value="HRI2_3H"/>
    <property type="match status" value="1"/>
</dbReference>
<keyword evidence="5" id="KW-0677">Repeat</keyword>
<evidence type="ECO:0000313" key="22">
    <source>
        <dbReference type="Ensembl" id="ENSNBRP00000026907.1"/>
    </source>
</evidence>
<evidence type="ECO:0000259" key="21">
    <source>
        <dbReference type="PROSITE" id="PS50011"/>
    </source>
</evidence>
<evidence type="ECO:0000256" key="3">
    <source>
        <dbReference type="ARBA" id="ARBA00022553"/>
    </source>
</evidence>
<dbReference type="Proteomes" id="UP000261580">
    <property type="component" value="Unassembled WGS sequence"/>
</dbReference>
<evidence type="ECO:0000256" key="14">
    <source>
        <dbReference type="ARBA" id="ARBA00042456"/>
    </source>
</evidence>
<dbReference type="FunFam" id="1.10.510.10:FF:000375">
    <property type="entry name" value="Putative eukaryotic translation initiation factor 2-alpha kinase 1"/>
    <property type="match status" value="1"/>
</dbReference>
<dbReference type="InterPro" id="IPR050339">
    <property type="entry name" value="CC_SR_Kinase"/>
</dbReference>
<evidence type="ECO:0000313" key="23">
    <source>
        <dbReference type="Proteomes" id="UP000261580"/>
    </source>
</evidence>
<dbReference type="InterPro" id="IPR008271">
    <property type="entry name" value="Ser/Thr_kinase_AS"/>
</dbReference>
<evidence type="ECO:0000256" key="11">
    <source>
        <dbReference type="ARBA" id="ARBA00023193"/>
    </source>
</evidence>
<dbReference type="PANTHER" id="PTHR11042">
    <property type="entry name" value="EUKARYOTIC TRANSLATION INITIATION FACTOR 2-ALPHA KINASE EIF2-ALPHA KINASE -RELATED"/>
    <property type="match status" value="1"/>
</dbReference>
<dbReference type="Gene3D" id="1.10.510.10">
    <property type="entry name" value="Transferase(Phosphotransferase) domain 1"/>
    <property type="match status" value="1"/>
</dbReference>
<dbReference type="EC" id="2.7.11.1" evidence="1"/>
<keyword evidence="9" id="KW-0832">Ubl conjugation</keyword>
<evidence type="ECO:0000256" key="7">
    <source>
        <dbReference type="ARBA" id="ARBA00022777"/>
    </source>
</evidence>
<accession>A0A3Q4I8R5</accession>
<dbReference type="Gene3D" id="3.30.200.20">
    <property type="entry name" value="Phosphorylase Kinase, domain 1"/>
    <property type="match status" value="1"/>
</dbReference>
<dbReference type="OMA" id="WDWIADR"/>
<feature type="domain" description="Protein kinase" evidence="21">
    <location>
        <begin position="115"/>
        <end position="536"/>
    </location>
</feature>
<evidence type="ECO:0000256" key="12">
    <source>
        <dbReference type="ARBA" id="ARBA00037982"/>
    </source>
</evidence>
<feature type="binding site" evidence="19">
    <location>
        <position position="150"/>
    </location>
    <ligand>
        <name>ATP</name>
        <dbReference type="ChEBI" id="CHEBI:30616"/>
    </ligand>
</feature>
<feature type="coiled-coil region" evidence="20">
    <location>
        <begin position="543"/>
        <end position="570"/>
    </location>
</feature>
<comment type="subunit">
    <text evidence="16">Synthesized in an inactive form that binds to the N-terminal domain of CDC37. Has to be associated with a multiprotein complex containing Hsp90, CDC37 and PPP5C for maturation and activation by autophosphorylation. The phosphatase PPP5C modulates this activation. Homodimer; homodimerizes in presence of heme, forming a disulfide-linked inactive homodimer. Interacts with DELE1; binds both to full-length DELE1 and processed form of DELE1 (S-DELE1) in response to stress, leading to activate its protein kinase activity and trigger the integrated stress response (ISR).</text>
</comment>
<evidence type="ECO:0000256" key="9">
    <source>
        <dbReference type="ARBA" id="ARBA00022843"/>
    </source>
</evidence>
<evidence type="ECO:0000256" key="16">
    <source>
        <dbReference type="ARBA" id="ARBA00046654"/>
    </source>
</evidence>
<dbReference type="PROSITE" id="PS00107">
    <property type="entry name" value="PROTEIN_KINASE_ATP"/>
    <property type="match status" value="1"/>
</dbReference>
<comment type="similarity">
    <text evidence="12">Belongs to the protein kinase superfamily. Ser/Thr protein kinase family. GCN2 subfamily.</text>
</comment>
<evidence type="ECO:0000256" key="15">
    <source>
        <dbReference type="ARBA" id="ARBA00042914"/>
    </source>
</evidence>
<dbReference type="PANTHER" id="PTHR11042:SF160">
    <property type="entry name" value="EUKARYOTIC TRANSLATION INITIATION FACTOR 2-ALPHA KINASE 1"/>
    <property type="match status" value="1"/>
</dbReference>
<keyword evidence="10" id="KW-1015">Disulfide bond</keyword>
<proteinExistence type="inferred from homology"/>
<evidence type="ECO:0000256" key="8">
    <source>
        <dbReference type="ARBA" id="ARBA00022840"/>
    </source>
</evidence>
<comment type="catalytic activity">
    <reaction evidence="18">
        <text>L-seryl-[protein] + ATP = O-phospho-L-seryl-[protein] + ADP + H(+)</text>
        <dbReference type="Rhea" id="RHEA:17989"/>
        <dbReference type="Rhea" id="RHEA-COMP:9863"/>
        <dbReference type="Rhea" id="RHEA-COMP:11604"/>
        <dbReference type="ChEBI" id="CHEBI:15378"/>
        <dbReference type="ChEBI" id="CHEBI:29999"/>
        <dbReference type="ChEBI" id="CHEBI:30616"/>
        <dbReference type="ChEBI" id="CHEBI:83421"/>
        <dbReference type="ChEBI" id="CHEBI:456216"/>
        <dbReference type="EC" id="2.7.11.1"/>
    </reaction>
    <physiologicalReaction direction="left-to-right" evidence="18">
        <dbReference type="Rhea" id="RHEA:17990"/>
    </physiologicalReaction>
</comment>
<dbReference type="PROSITE" id="PS50011">
    <property type="entry name" value="PROTEIN_KINASE_DOM"/>
    <property type="match status" value="1"/>
</dbReference>
<keyword evidence="2" id="KW-0723">Serine/threonine-protein kinase</keyword>
<dbReference type="PROSITE" id="PS00108">
    <property type="entry name" value="PROTEIN_KINASE_ST"/>
    <property type="match status" value="1"/>
</dbReference>
<dbReference type="SMART" id="SM00220">
    <property type="entry name" value="S_TKc"/>
    <property type="match status" value="1"/>
</dbReference>
<evidence type="ECO:0000256" key="20">
    <source>
        <dbReference type="SAM" id="Coils"/>
    </source>
</evidence>
<dbReference type="GO" id="GO:0017148">
    <property type="term" value="P:negative regulation of translation"/>
    <property type="evidence" value="ECO:0007669"/>
    <property type="project" value="UniProtKB-KW"/>
</dbReference>
<evidence type="ECO:0000256" key="6">
    <source>
        <dbReference type="ARBA" id="ARBA00022741"/>
    </source>
</evidence>
<dbReference type="Ensembl" id="ENSNBRT00000027615.1">
    <property type="protein sequence ID" value="ENSNBRP00000026907.1"/>
    <property type="gene ID" value="ENSNBRG00000020426.1"/>
</dbReference>
<evidence type="ECO:0000256" key="5">
    <source>
        <dbReference type="ARBA" id="ARBA00022737"/>
    </source>
</evidence>
<keyword evidence="4" id="KW-0808">Transferase</keyword>